<feature type="transmembrane region" description="Helical" evidence="1">
    <location>
        <begin position="39"/>
        <end position="59"/>
    </location>
</feature>
<dbReference type="EMBL" id="SMKA01000039">
    <property type="protein sequence ID" value="TDC30883.1"/>
    <property type="molecule type" value="Genomic_DNA"/>
</dbReference>
<feature type="transmembrane region" description="Helical" evidence="1">
    <location>
        <begin position="173"/>
        <end position="195"/>
    </location>
</feature>
<reference evidence="2 3" key="1">
    <citation type="submission" date="2019-03" db="EMBL/GenBank/DDBJ databases">
        <title>Draft genome sequences of novel Actinobacteria.</title>
        <authorList>
            <person name="Sahin N."/>
            <person name="Ay H."/>
            <person name="Saygin H."/>
        </authorList>
    </citation>
    <scope>NUCLEOTIDE SEQUENCE [LARGE SCALE GENOMIC DNA]</scope>
    <source>
        <strain evidence="2 3">JCM 30547</strain>
    </source>
</reference>
<feature type="transmembrane region" description="Helical" evidence="1">
    <location>
        <begin position="66"/>
        <end position="85"/>
    </location>
</feature>
<keyword evidence="1" id="KW-0472">Membrane</keyword>
<comment type="caution">
    <text evidence="2">The sequence shown here is derived from an EMBL/GenBank/DDBJ whole genome shotgun (WGS) entry which is preliminary data.</text>
</comment>
<keyword evidence="1" id="KW-0812">Transmembrane</keyword>
<feature type="transmembrane region" description="Helical" evidence="1">
    <location>
        <begin position="128"/>
        <end position="146"/>
    </location>
</feature>
<dbReference type="Proteomes" id="UP000295075">
    <property type="component" value="Unassembled WGS sequence"/>
</dbReference>
<keyword evidence="1" id="KW-1133">Transmembrane helix</keyword>
<sequence length="207" mass="22302">MLKDRGIIASALLVVGIALLAGGGFIRFDDFDGHGFLEWNLPLGYVAAVVGIAAVVAAWPLPKARTLLGIELAVLSVLLIVLGNLNSGFRFVWAHDEFELGAFEFILFLLAIVLVATAQAARTGAAGWLRFVAHLLGTTVLVYGTFRVGIEYYDRTMCGGDESGDCLAVLGGLFWAAGAVVVCAIAIAVIEFVLWRRRRPYQGPRHR</sequence>
<protein>
    <submittedName>
        <fullName evidence="2">Uncharacterized protein</fullName>
    </submittedName>
</protein>
<dbReference type="OrthoDB" id="3820364at2"/>
<evidence type="ECO:0000256" key="1">
    <source>
        <dbReference type="SAM" id="Phobius"/>
    </source>
</evidence>
<accession>A0A4R4Q7J4</accession>
<name>A0A4R4Q7J4_9ACTN</name>
<feature type="transmembrane region" description="Helical" evidence="1">
    <location>
        <begin position="105"/>
        <end position="121"/>
    </location>
</feature>
<evidence type="ECO:0000313" key="3">
    <source>
        <dbReference type="Proteomes" id="UP000295075"/>
    </source>
</evidence>
<organism evidence="2 3">
    <name type="scientific">Kribbella albertanoniae</name>
    <dbReference type="NCBI Taxonomy" id="1266829"/>
    <lineage>
        <taxon>Bacteria</taxon>
        <taxon>Bacillati</taxon>
        <taxon>Actinomycetota</taxon>
        <taxon>Actinomycetes</taxon>
        <taxon>Propionibacteriales</taxon>
        <taxon>Kribbellaceae</taxon>
        <taxon>Kribbella</taxon>
    </lineage>
</organism>
<feature type="transmembrane region" description="Helical" evidence="1">
    <location>
        <begin position="7"/>
        <end position="27"/>
    </location>
</feature>
<dbReference type="RefSeq" id="WP_132405886.1">
    <property type="nucleotide sequence ID" value="NZ_SMKA01000039.1"/>
</dbReference>
<gene>
    <name evidence="2" type="ORF">E1261_12085</name>
</gene>
<dbReference type="AlphaFoldDB" id="A0A4R4Q7J4"/>
<keyword evidence="3" id="KW-1185">Reference proteome</keyword>
<proteinExistence type="predicted"/>
<evidence type="ECO:0000313" key="2">
    <source>
        <dbReference type="EMBL" id="TDC30883.1"/>
    </source>
</evidence>